<comment type="caution">
    <text evidence="1">The sequence shown here is derived from an EMBL/GenBank/DDBJ whole genome shotgun (WGS) entry which is preliminary data.</text>
</comment>
<dbReference type="AlphaFoldDB" id="A0A495ETD7"/>
<dbReference type="Proteomes" id="UP000276055">
    <property type="component" value="Unassembled WGS sequence"/>
</dbReference>
<sequence>MSYPGGKRDWTGVLRFARMGSPGNRTRRIRENELLGIVQTGEVSMGIATMTAATVSGVAVVACYAAAPLPAPAVQTRPAAD</sequence>
<gene>
    <name evidence="1" type="ORF">C8D78_2063</name>
</gene>
<proteinExistence type="predicted"/>
<organism evidence="1 2">
    <name type="scientific">Arthrobacter oryzae</name>
    <dbReference type="NCBI Taxonomy" id="409290"/>
    <lineage>
        <taxon>Bacteria</taxon>
        <taxon>Bacillati</taxon>
        <taxon>Actinomycetota</taxon>
        <taxon>Actinomycetes</taxon>
        <taxon>Micrococcales</taxon>
        <taxon>Micrococcaceae</taxon>
        <taxon>Arthrobacter</taxon>
    </lineage>
</organism>
<evidence type="ECO:0000313" key="1">
    <source>
        <dbReference type="EMBL" id="RKR20248.1"/>
    </source>
</evidence>
<reference evidence="1 2" key="1">
    <citation type="submission" date="2018-10" db="EMBL/GenBank/DDBJ databases">
        <title>Genomic Encyclopedia of Type Strains, Phase IV (KMG-IV): sequencing the most valuable type-strain genomes for metagenomic binning, comparative biology and taxonomic classification.</title>
        <authorList>
            <person name="Goeker M."/>
        </authorList>
    </citation>
    <scope>NUCLEOTIDE SEQUENCE [LARGE SCALE GENOMIC DNA]</scope>
    <source>
        <strain evidence="1 2">DSM 25586</strain>
    </source>
</reference>
<accession>A0A495ETD7</accession>
<evidence type="ECO:0000313" key="2">
    <source>
        <dbReference type="Proteomes" id="UP000276055"/>
    </source>
</evidence>
<dbReference type="EMBL" id="RBIR01000003">
    <property type="protein sequence ID" value="RKR20248.1"/>
    <property type="molecule type" value="Genomic_DNA"/>
</dbReference>
<name>A0A495ETD7_9MICC</name>
<protein>
    <submittedName>
        <fullName evidence="1">Uncharacterized protein</fullName>
    </submittedName>
</protein>